<keyword evidence="8" id="KW-0479">Metal-binding</keyword>
<dbReference type="InterPro" id="IPR000651">
    <property type="entry name" value="Ras-like_Gua-exchang_fac_N"/>
</dbReference>
<dbReference type="SUPFAM" id="SSF48366">
    <property type="entry name" value="Ras GEF"/>
    <property type="match status" value="1"/>
</dbReference>
<dbReference type="PROSITE" id="PS00479">
    <property type="entry name" value="ZF_DAG_PE_1"/>
    <property type="match status" value="1"/>
</dbReference>
<keyword evidence="12" id="KW-0106">Calcium</keyword>
<dbReference type="InterPro" id="IPR046349">
    <property type="entry name" value="C1-like_sf"/>
</dbReference>
<dbReference type="Pfam" id="PF13499">
    <property type="entry name" value="EF-hand_7"/>
    <property type="match status" value="1"/>
</dbReference>
<keyword evidence="4" id="KW-0963">Cytoplasm</keyword>
<feature type="region of interest" description="Disordered" evidence="22">
    <location>
        <begin position="826"/>
        <end position="861"/>
    </location>
</feature>
<keyword evidence="7 21" id="KW-0344">Guanine-nucleotide releasing factor</keyword>
<keyword evidence="13" id="KW-0770">Synapse</keyword>
<proteinExistence type="inferred from homology"/>
<evidence type="ECO:0000256" key="3">
    <source>
        <dbReference type="ARBA" id="ARBA00022475"/>
    </source>
</evidence>
<evidence type="ECO:0000256" key="6">
    <source>
        <dbReference type="ARBA" id="ARBA00022599"/>
    </source>
</evidence>
<dbReference type="CDD" id="cd06224">
    <property type="entry name" value="REM"/>
    <property type="match status" value="1"/>
</dbReference>
<feature type="domain" description="N-terminal Ras-GEF" evidence="25">
    <location>
        <begin position="274"/>
        <end position="396"/>
    </location>
</feature>
<dbReference type="SMART" id="SM00109">
    <property type="entry name" value="C1"/>
    <property type="match status" value="1"/>
</dbReference>
<dbReference type="Gene3D" id="1.10.840.10">
    <property type="entry name" value="Ras guanine-nucleotide exchange factors catalytic domain"/>
    <property type="match status" value="1"/>
</dbReference>
<dbReference type="InterPro" id="IPR002219">
    <property type="entry name" value="PKC_DAG/PE"/>
</dbReference>
<dbReference type="GO" id="GO:0008270">
    <property type="term" value="F:zinc ion binding"/>
    <property type="evidence" value="ECO:0007669"/>
    <property type="project" value="UniProtKB-KW"/>
</dbReference>
<evidence type="ECO:0000256" key="2">
    <source>
        <dbReference type="ARBA" id="ARBA00009566"/>
    </source>
</evidence>
<evidence type="ECO:0000313" key="27">
    <source>
        <dbReference type="Ensembl" id="ENSSSCP00030009317.1"/>
    </source>
</evidence>
<sequence length="878" mass="97196">MKMACGRAEPGSLGPSRRRWLGSARFPGSGFPLTPLSRSGLPPPTPPLPGMFLSTPAPLLRAGPWGLPQPRLPFLGAREGATRAGRLGSSPLSSQGEIPPRSPQALGSQNNPAGEGKLWREGSGRGAEPGCGVLQVPLGRGLEDERAYGERGLRHHPAPRVLTRLHPRGVPQSSRDSKGGPEASRPVCFPTGGLHHPGPDRLTPGVAAADDSAPAQQGACTPRPVSAHGAARPARASSHSRSACLRTGVRSEPRGRLPERKLAQPTPPAAMAGTLDLDKGCTVEELLRGCIEAFDDSGKVRDPQLVRMFLMMHPWYIPSSQLAAKLLHIYQQSRKDNSSSLQVKTCHLVRYWISAFPAEFDLNPELAEQIKELKALLDQEGNRRHSSLIDIESVPTYKWKRQVTQRNPVGQKKRKMSLLFDHLEPLELAEHLTYLEYRSFCKILFQDYHSFVTHGCTVDNPVLERFISLFNSVSQWVQLMVLSKPTAPQRALVITHFVHVAEKLLQLQNFNTLMAVVGGLSHSSISRLKETHSHVSPETIKLWEGLTELVTATGNYGNYRRRLAACVGFRFPILGVHLKDLVALQLALPDWLDPARTRLNGAKMKQLFSILEELAMVTSLRPPVQANPDLLSLLTVSLDQYQTEDELYQLSLQREPRSKSSPTSPTSCTPPPRPPVLEEWTSVAKPKLDQALLVEHIEKMVESVFRNFDVDGDGHISQEEFQIIRGNFPYLSAFGDLDQNQDGCISREEMVSYFLRSSSVLGGRMGFVHNFHESNSLRPVACRHCKALILGIYKQGLKCRACGVNCHKQCKDRLSVECRRRAQSVSLEGSAHSPSPTHTHHRAFSFSLPRPGRRGSRPPEIREEEVQTVEDGVFDIHL</sequence>
<dbReference type="GO" id="GO:0045202">
    <property type="term" value="C:synapse"/>
    <property type="evidence" value="ECO:0007669"/>
    <property type="project" value="UniProtKB-SubCell"/>
</dbReference>
<dbReference type="SUPFAM" id="SSF57889">
    <property type="entry name" value="Cysteine-rich domain"/>
    <property type="match status" value="1"/>
</dbReference>
<evidence type="ECO:0000256" key="18">
    <source>
        <dbReference type="ARBA" id="ARBA00059239"/>
    </source>
</evidence>
<feature type="domain" description="EF-hand" evidence="26">
    <location>
        <begin position="696"/>
        <end position="731"/>
    </location>
</feature>
<dbReference type="Gene3D" id="3.30.60.20">
    <property type="match status" value="1"/>
</dbReference>
<comment type="function">
    <text evidence="18">Functions as a calcium- and DAG-regulated nucleotide exchange factor specifically activating Rap through the exchange of bound GDP for GTP. May also activate other GTPases such as RRAS, RRAS2, NRAS, KRAS but not HRAS. Functions in aggregation of platelets and adhesion of T-lymphocytes and neutrophils probably through inside-out integrin activation. May function in the muscarinic acetylcholine receptor M1/CHRM1 signaling pathway.</text>
</comment>
<dbReference type="SMART" id="SM00229">
    <property type="entry name" value="RasGEFN"/>
    <property type="match status" value="1"/>
</dbReference>
<dbReference type="PROSITE" id="PS50009">
    <property type="entry name" value="RASGEF_CAT"/>
    <property type="match status" value="1"/>
</dbReference>
<evidence type="ECO:0000259" key="24">
    <source>
        <dbReference type="PROSITE" id="PS50081"/>
    </source>
</evidence>
<dbReference type="GO" id="GO:0007264">
    <property type="term" value="P:small GTPase-mediated signal transduction"/>
    <property type="evidence" value="ECO:0007669"/>
    <property type="project" value="InterPro"/>
</dbReference>
<evidence type="ECO:0000256" key="5">
    <source>
        <dbReference type="ARBA" id="ARBA00022553"/>
    </source>
</evidence>
<evidence type="ECO:0000259" key="25">
    <source>
        <dbReference type="PROSITE" id="PS50212"/>
    </source>
</evidence>
<feature type="domain" description="Phorbol-ester/DAG-type" evidence="24">
    <location>
        <begin position="768"/>
        <end position="818"/>
    </location>
</feature>
<evidence type="ECO:0000256" key="8">
    <source>
        <dbReference type="ARBA" id="ARBA00022723"/>
    </source>
</evidence>
<evidence type="ECO:0000256" key="9">
    <source>
        <dbReference type="ARBA" id="ARBA00022737"/>
    </source>
</evidence>
<evidence type="ECO:0000256" key="21">
    <source>
        <dbReference type="PROSITE-ProRule" id="PRU00168"/>
    </source>
</evidence>
<dbReference type="InterPro" id="IPR011992">
    <property type="entry name" value="EF-hand-dom_pair"/>
</dbReference>
<keyword evidence="5" id="KW-0597">Phosphoprotein</keyword>
<evidence type="ECO:0000256" key="17">
    <source>
        <dbReference type="ARBA" id="ARBA00046295"/>
    </source>
</evidence>
<name>A0A8D0VPA9_PIG</name>
<dbReference type="GO" id="GO:0005085">
    <property type="term" value="F:guanyl-nucleotide exchange factor activity"/>
    <property type="evidence" value="ECO:0007669"/>
    <property type="project" value="UniProtKB-KW"/>
</dbReference>
<keyword evidence="3" id="KW-1003">Cell membrane</keyword>
<feature type="compositionally biased region" description="Basic and acidic residues" evidence="22">
    <location>
        <begin position="249"/>
        <end position="262"/>
    </location>
</feature>
<feature type="region of interest" description="Disordered" evidence="22">
    <location>
        <begin position="150"/>
        <end position="273"/>
    </location>
</feature>
<comment type="similarity">
    <text evidence="2">Belongs to the RASGRP family.</text>
</comment>
<dbReference type="CDD" id="cd00155">
    <property type="entry name" value="RasGEF"/>
    <property type="match status" value="1"/>
</dbReference>
<evidence type="ECO:0000256" key="14">
    <source>
        <dbReference type="ARBA" id="ARBA00023136"/>
    </source>
</evidence>
<keyword evidence="11" id="KW-0862">Zinc</keyword>
<dbReference type="FunFam" id="1.20.870.10:FF:000011">
    <property type="entry name" value="RAS guanyl-releasing protein 2 isoform X1"/>
    <property type="match status" value="1"/>
</dbReference>
<keyword evidence="14" id="KW-0472">Membrane</keyword>
<gene>
    <name evidence="27" type="primary">RASGRP2</name>
</gene>
<evidence type="ECO:0000256" key="1">
    <source>
        <dbReference type="ARBA" id="ARBA00004514"/>
    </source>
</evidence>
<dbReference type="PANTHER" id="PTHR23113">
    <property type="entry name" value="GUANINE NUCLEOTIDE EXCHANGE FACTOR"/>
    <property type="match status" value="1"/>
</dbReference>
<keyword evidence="9" id="KW-0677">Repeat</keyword>
<evidence type="ECO:0000256" key="10">
    <source>
        <dbReference type="ARBA" id="ARBA00022771"/>
    </source>
</evidence>
<evidence type="ECO:0000256" key="12">
    <source>
        <dbReference type="ARBA" id="ARBA00022837"/>
    </source>
</evidence>
<dbReference type="GO" id="GO:0005509">
    <property type="term" value="F:calcium ion binding"/>
    <property type="evidence" value="ECO:0007669"/>
    <property type="project" value="InterPro"/>
</dbReference>
<dbReference type="InterPro" id="IPR036964">
    <property type="entry name" value="RASGEF_cat_dom_sf"/>
</dbReference>
<reference evidence="27" key="1">
    <citation type="submission" date="2025-08" db="UniProtKB">
        <authorList>
            <consortium name="Ensembl"/>
        </authorList>
    </citation>
    <scope>IDENTIFICATION</scope>
</reference>
<dbReference type="Pfam" id="PF00618">
    <property type="entry name" value="RasGEF_N"/>
    <property type="match status" value="1"/>
</dbReference>
<evidence type="ECO:0000256" key="13">
    <source>
        <dbReference type="ARBA" id="ARBA00023018"/>
    </source>
</evidence>
<keyword evidence="10" id="KW-0863">Zinc-finger</keyword>
<dbReference type="FunFam" id="1.10.840.10:FF:000003">
    <property type="entry name" value="Ras guanyl-releasing protein 3 isoform 1"/>
    <property type="match status" value="1"/>
</dbReference>
<dbReference type="Ensembl" id="ENSSSCT00030020838.1">
    <property type="protein sequence ID" value="ENSSSCP00030009317.1"/>
    <property type="gene ID" value="ENSSSCG00030015084.1"/>
</dbReference>
<evidence type="ECO:0000313" key="28">
    <source>
        <dbReference type="Proteomes" id="UP000694570"/>
    </source>
</evidence>
<dbReference type="InterPro" id="IPR001895">
    <property type="entry name" value="RASGEF_cat_dom"/>
</dbReference>
<dbReference type="SUPFAM" id="SSF47473">
    <property type="entry name" value="EF-hand"/>
    <property type="match status" value="1"/>
</dbReference>
<evidence type="ECO:0000256" key="22">
    <source>
        <dbReference type="SAM" id="MobiDB-lite"/>
    </source>
</evidence>
<keyword evidence="6" id="KW-0771">Synaptosome</keyword>
<evidence type="ECO:0000256" key="15">
    <source>
        <dbReference type="ARBA" id="ARBA00023273"/>
    </source>
</evidence>
<organism evidence="27 28">
    <name type="scientific">Sus scrofa</name>
    <name type="common">Pig</name>
    <dbReference type="NCBI Taxonomy" id="9823"/>
    <lineage>
        <taxon>Eukaryota</taxon>
        <taxon>Metazoa</taxon>
        <taxon>Chordata</taxon>
        <taxon>Craniata</taxon>
        <taxon>Vertebrata</taxon>
        <taxon>Euteleostomi</taxon>
        <taxon>Mammalia</taxon>
        <taxon>Eutheria</taxon>
        <taxon>Laurasiatheria</taxon>
        <taxon>Artiodactyla</taxon>
        <taxon>Suina</taxon>
        <taxon>Suidae</taxon>
        <taxon>Sus</taxon>
    </lineage>
</organism>
<evidence type="ECO:0000256" key="4">
    <source>
        <dbReference type="ARBA" id="ARBA00022490"/>
    </source>
</evidence>
<dbReference type="AlphaFoldDB" id="A0A8D0VPA9"/>
<dbReference type="Pfam" id="PF00130">
    <property type="entry name" value="C1_1"/>
    <property type="match status" value="1"/>
</dbReference>
<dbReference type="GO" id="GO:0032587">
    <property type="term" value="C:ruffle membrane"/>
    <property type="evidence" value="ECO:0007669"/>
    <property type="project" value="UniProtKB-SubCell"/>
</dbReference>
<dbReference type="InterPro" id="IPR023578">
    <property type="entry name" value="Ras_GEF_dom_sf"/>
</dbReference>
<feature type="region of interest" description="Disordered" evidence="22">
    <location>
        <begin position="71"/>
        <end position="133"/>
    </location>
</feature>
<evidence type="ECO:0000256" key="19">
    <source>
        <dbReference type="ARBA" id="ARBA00070997"/>
    </source>
</evidence>
<dbReference type="SMART" id="SM00054">
    <property type="entry name" value="EFh"/>
    <property type="match status" value="2"/>
</dbReference>
<accession>A0A8D0VPA9</accession>
<dbReference type="Proteomes" id="UP000694570">
    <property type="component" value="Unplaced"/>
</dbReference>
<dbReference type="FunFam" id="3.30.60.20:FF:000023">
    <property type="entry name" value="RAS guanyl-releasing protein 1 isoform X1"/>
    <property type="match status" value="1"/>
</dbReference>
<comment type="subcellular location">
    <subcellularLocation>
        <location evidence="17">Cell projection</location>
        <location evidence="17">Ruffle membrane</location>
        <topology evidence="17">Peripheral membrane protein</topology>
    </subcellularLocation>
    <subcellularLocation>
        <location evidence="1">Cytoplasm</location>
        <location evidence="1">Cytosol</location>
    </subcellularLocation>
    <subcellularLocation>
        <location evidence="16">Synapse</location>
        <location evidence="16">Synaptosome</location>
    </subcellularLocation>
</comment>
<feature type="domain" description="Ras-GEF" evidence="23">
    <location>
        <begin position="424"/>
        <end position="657"/>
    </location>
</feature>
<dbReference type="PROSITE" id="PS50081">
    <property type="entry name" value="ZF_DAG_PE_2"/>
    <property type="match status" value="1"/>
</dbReference>
<feature type="region of interest" description="Disordered" evidence="22">
    <location>
        <begin position="1"/>
        <end position="55"/>
    </location>
</feature>
<evidence type="ECO:0000256" key="11">
    <source>
        <dbReference type="ARBA" id="ARBA00022833"/>
    </source>
</evidence>
<evidence type="ECO:0000256" key="16">
    <source>
        <dbReference type="ARBA" id="ARBA00034102"/>
    </source>
</evidence>
<dbReference type="PROSITE" id="PS50212">
    <property type="entry name" value="RASGEF_NTER"/>
    <property type="match status" value="1"/>
</dbReference>
<feature type="region of interest" description="Disordered" evidence="22">
    <location>
        <begin position="652"/>
        <end position="675"/>
    </location>
</feature>
<evidence type="ECO:0000259" key="26">
    <source>
        <dbReference type="PROSITE" id="PS50222"/>
    </source>
</evidence>
<dbReference type="InterPro" id="IPR018247">
    <property type="entry name" value="EF_Hand_1_Ca_BS"/>
</dbReference>
<evidence type="ECO:0000256" key="7">
    <source>
        <dbReference type="ARBA" id="ARBA00022658"/>
    </source>
</evidence>
<evidence type="ECO:0000256" key="20">
    <source>
        <dbReference type="ARBA" id="ARBA00083031"/>
    </source>
</evidence>
<dbReference type="Gene3D" id="1.20.870.10">
    <property type="entry name" value="Son of sevenless (SoS) protein Chain: S domain 1"/>
    <property type="match status" value="1"/>
</dbReference>
<feature type="compositionally biased region" description="Low complexity" evidence="22">
    <location>
        <begin position="226"/>
        <end position="243"/>
    </location>
</feature>
<keyword evidence="15" id="KW-0966">Cell projection</keyword>
<evidence type="ECO:0000259" key="23">
    <source>
        <dbReference type="PROSITE" id="PS50009"/>
    </source>
</evidence>
<dbReference type="GO" id="GO:0043005">
    <property type="term" value="C:neuron projection"/>
    <property type="evidence" value="ECO:0007669"/>
    <property type="project" value="UniProtKB-KW"/>
</dbReference>
<dbReference type="PROSITE" id="PS50222">
    <property type="entry name" value="EF_HAND_2"/>
    <property type="match status" value="1"/>
</dbReference>
<dbReference type="SMART" id="SM00147">
    <property type="entry name" value="RasGEF"/>
    <property type="match status" value="1"/>
</dbReference>
<dbReference type="InterPro" id="IPR002048">
    <property type="entry name" value="EF_hand_dom"/>
</dbReference>
<dbReference type="GO" id="GO:0005829">
    <property type="term" value="C:cytosol"/>
    <property type="evidence" value="ECO:0007669"/>
    <property type="project" value="UniProtKB-SubCell"/>
</dbReference>
<dbReference type="PANTHER" id="PTHR23113:SF16">
    <property type="entry name" value="RAS GUANYL-RELEASING PROTEIN 2"/>
    <property type="match status" value="1"/>
</dbReference>
<protein>
    <recommendedName>
        <fullName evidence="19">RAS guanyl-releasing protein 2</fullName>
    </recommendedName>
    <alternativeName>
        <fullName evidence="20">Calcium and DAG-regulated guanine nucleotide exchange factor I</fullName>
    </alternativeName>
</protein>
<dbReference type="PROSITE" id="PS00018">
    <property type="entry name" value="EF_HAND_1"/>
    <property type="match status" value="2"/>
</dbReference>
<dbReference type="Pfam" id="PF00617">
    <property type="entry name" value="RasGEF"/>
    <property type="match status" value="1"/>
</dbReference>
<feature type="compositionally biased region" description="Basic residues" evidence="22">
    <location>
        <begin position="153"/>
        <end position="167"/>
    </location>
</feature>
<dbReference type="Gene3D" id="1.10.238.10">
    <property type="entry name" value="EF-hand"/>
    <property type="match status" value="1"/>
</dbReference>
<dbReference type="CDD" id="cd00051">
    <property type="entry name" value="EFh"/>
    <property type="match status" value="1"/>
</dbReference>
<dbReference type="CDD" id="cd20861">
    <property type="entry name" value="C1_RASGRP2"/>
    <property type="match status" value="1"/>
</dbReference>
<dbReference type="InterPro" id="IPR008937">
    <property type="entry name" value="Ras-like_GEF"/>
</dbReference>